<name>A0ABW0KY64_9BURK</name>
<reference evidence="11" key="1">
    <citation type="journal article" date="2019" name="Int. J. Syst. Evol. Microbiol.">
        <title>The Global Catalogue of Microorganisms (GCM) 10K type strain sequencing project: providing services to taxonomists for standard genome sequencing and annotation.</title>
        <authorList>
            <consortium name="The Broad Institute Genomics Platform"/>
            <consortium name="The Broad Institute Genome Sequencing Center for Infectious Disease"/>
            <person name="Wu L."/>
            <person name="Ma J."/>
        </authorList>
    </citation>
    <scope>NUCLEOTIDE SEQUENCE [LARGE SCALE GENOMIC DNA]</scope>
    <source>
        <strain evidence="11">KACC 12649</strain>
    </source>
</reference>
<keyword evidence="2" id="KW-1003">Cell membrane</keyword>
<evidence type="ECO:0000259" key="9">
    <source>
        <dbReference type="Pfam" id="PF13807"/>
    </source>
</evidence>
<evidence type="ECO:0000256" key="4">
    <source>
        <dbReference type="ARBA" id="ARBA00022989"/>
    </source>
</evidence>
<gene>
    <name evidence="10" type="ORF">ACFPN5_00910</name>
</gene>
<feature type="coiled-coil region" evidence="6">
    <location>
        <begin position="282"/>
        <end position="391"/>
    </location>
</feature>
<dbReference type="Pfam" id="PF13807">
    <property type="entry name" value="GNVR"/>
    <property type="match status" value="1"/>
</dbReference>
<dbReference type="InterPro" id="IPR032807">
    <property type="entry name" value="GNVR"/>
</dbReference>
<organism evidence="10 11">
    <name type="scientific">Massilia niabensis</name>
    <dbReference type="NCBI Taxonomy" id="544910"/>
    <lineage>
        <taxon>Bacteria</taxon>
        <taxon>Pseudomonadati</taxon>
        <taxon>Pseudomonadota</taxon>
        <taxon>Betaproteobacteria</taxon>
        <taxon>Burkholderiales</taxon>
        <taxon>Oxalobacteraceae</taxon>
        <taxon>Telluria group</taxon>
        <taxon>Massilia</taxon>
    </lineage>
</organism>
<comment type="subcellular location">
    <subcellularLocation>
        <location evidence="1">Cell membrane</location>
        <topology evidence="1">Multi-pass membrane protein</topology>
    </subcellularLocation>
</comment>
<keyword evidence="4 7" id="KW-1133">Transmembrane helix</keyword>
<protein>
    <submittedName>
        <fullName evidence="10">GNVR domain-containing protein</fullName>
    </submittedName>
</protein>
<dbReference type="InterPro" id="IPR050445">
    <property type="entry name" value="Bact_polysacc_biosynth/exp"/>
</dbReference>
<dbReference type="Proteomes" id="UP001596050">
    <property type="component" value="Unassembled WGS sequence"/>
</dbReference>
<dbReference type="EMBL" id="JBHSMU010000003">
    <property type="protein sequence ID" value="MFC5458364.1"/>
    <property type="molecule type" value="Genomic_DNA"/>
</dbReference>
<dbReference type="PANTHER" id="PTHR32309">
    <property type="entry name" value="TYROSINE-PROTEIN KINASE"/>
    <property type="match status" value="1"/>
</dbReference>
<feature type="transmembrane region" description="Helical" evidence="7">
    <location>
        <begin position="437"/>
        <end position="458"/>
    </location>
</feature>
<evidence type="ECO:0000313" key="11">
    <source>
        <dbReference type="Proteomes" id="UP001596050"/>
    </source>
</evidence>
<feature type="transmembrane region" description="Helical" evidence="7">
    <location>
        <begin position="32"/>
        <end position="51"/>
    </location>
</feature>
<dbReference type="Pfam" id="PF23607">
    <property type="entry name" value="WZC_N"/>
    <property type="match status" value="1"/>
</dbReference>
<dbReference type="Pfam" id="PF02706">
    <property type="entry name" value="Wzz"/>
    <property type="match status" value="1"/>
</dbReference>
<sequence>MNRYLQQLRKDSKDGKGASDSIFQLGSILRNGWLIVSVAIIVATLGIIYALTMTPVYESNMLIEIKRNASLPGENQAETPAATEIEILRSRSILSGVVNSLKLDITVEPKLFPVVGSFIAKKNKKVSNPGLFGLGGYVWGSEFARISVFNMPAPLMRKPFVLTIADNHEFTLTQEELAIRMRGQIANMARAHTKYGLIEILVSETSAKPGAQFVVSRIPASQVVAGLQKSLAISEKGRQSNVIGVSLRGSKPELISRILNELGSEYVRQQVAEKSGEAKKALAFYNQQAEESKKILQKLDARLAEVLRRHGTSDLSEEARTLAEQSVALQTKLAEKEQKKVELLGRFAELHPEIITATRNIEDASRDLSRIEAKRQVIAAAQQEIISLNRDKQINSEMNVALLNTRQKLDALTQYNNVHVRLVDRAEVPMQPVTLKLSVMIVTACLLGLVLGVLASMLKNAIVGRHQGAEGVESVRRIMISAGNPNYEVDNRADKKSTES</sequence>
<dbReference type="InterPro" id="IPR003856">
    <property type="entry name" value="LPS_length_determ_N"/>
</dbReference>
<evidence type="ECO:0000256" key="6">
    <source>
        <dbReference type="SAM" id="Coils"/>
    </source>
</evidence>
<evidence type="ECO:0000259" key="8">
    <source>
        <dbReference type="Pfam" id="PF02706"/>
    </source>
</evidence>
<keyword evidence="3 7" id="KW-0812">Transmembrane</keyword>
<keyword evidence="11" id="KW-1185">Reference proteome</keyword>
<evidence type="ECO:0000313" key="10">
    <source>
        <dbReference type="EMBL" id="MFC5458364.1"/>
    </source>
</evidence>
<feature type="domain" description="Tyrosine-protein kinase G-rich" evidence="9">
    <location>
        <begin position="381"/>
        <end position="461"/>
    </location>
</feature>
<dbReference type="RefSeq" id="WP_379779146.1">
    <property type="nucleotide sequence ID" value="NZ_JBHSMU010000003.1"/>
</dbReference>
<evidence type="ECO:0000256" key="5">
    <source>
        <dbReference type="ARBA" id="ARBA00023136"/>
    </source>
</evidence>
<evidence type="ECO:0000256" key="1">
    <source>
        <dbReference type="ARBA" id="ARBA00004651"/>
    </source>
</evidence>
<keyword evidence="5 7" id="KW-0472">Membrane</keyword>
<evidence type="ECO:0000256" key="2">
    <source>
        <dbReference type="ARBA" id="ARBA00022475"/>
    </source>
</evidence>
<accession>A0ABW0KY64</accession>
<evidence type="ECO:0000256" key="7">
    <source>
        <dbReference type="SAM" id="Phobius"/>
    </source>
</evidence>
<evidence type="ECO:0000256" key="3">
    <source>
        <dbReference type="ARBA" id="ARBA00022692"/>
    </source>
</evidence>
<dbReference type="PANTHER" id="PTHR32309:SF32">
    <property type="entry name" value="TYROSINE-PROTEIN KINASE ETK-RELATED"/>
    <property type="match status" value="1"/>
</dbReference>
<proteinExistence type="predicted"/>
<feature type="domain" description="Polysaccharide chain length determinant N-terminal" evidence="8">
    <location>
        <begin position="26"/>
        <end position="100"/>
    </location>
</feature>
<keyword evidence="6" id="KW-0175">Coiled coil</keyword>
<comment type="caution">
    <text evidence="10">The sequence shown here is derived from an EMBL/GenBank/DDBJ whole genome shotgun (WGS) entry which is preliminary data.</text>
</comment>